<evidence type="ECO:0000259" key="5">
    <source>
        <dbReference type="Pfam" id="PF25944"/>
    </source>
</evidence>
<name>A0A8J3CZZ0_9BACT</name>
<comment type="similarity">
    <text evidence="2">Belongs to the membrane fusion protein (MFP) (TC 8.A.1) family.</text>
</comment>
<evidence type="ECO:0000313" key="8">
    <source>
        <dbReference type="Proteomes" id="UP000642809"/>
    </source>
</evidence>
<evidence type="ECO:0000256" key="1">
    <source>
        <dbReference type="ARBA" id="ARBA00004196"/>
    </source>
</evidence>
<feature type="domain" description="Multidrug resistance protein MdtA-like alpha-helical hairpin" evidence="3">
    <location>
        <begin position="100"/>
        <end position="166"/>
    </location>
</feature>
<evidence type="ECO:0000259" key="4">
    <source>
        <dbReference type="Pfam" id="PF25917"/>
    </source>
</evidence>
<dbReference type="Pfam" id="PF25944">
    <property type="entry name" value="Beta-barrel_RND"/>
    <property type="match status" value="1"/>
</dbReference>
<feature type="domain" description="Multidrug resistance protein MdtA-like barrel-sandwich hybrid" evidence="4">
    <location>
        <begin position="59"/>
        <end position="188"/>
    </location>
</feature>
<sequence>MKIRSIRNALIISVSLFACKKETQTVAEIPSFQVVEIIAQEVPLSKEFVGQVYGKADIPIRARVDGFIEKIHFQEGLEVKKGQLLYTIDDNPFRLDVAREQSRLSEAQVNLVNSSNEVARLEPLVGIKAISERDWDAAKARKSAAEESVKAASANLDLAKVNLSYTKILAPLDGVIGKTKAKQGEYVGRSPNPVILNTVSQIDSIIVEFFLNEKDYLAFARQFIVDNKNQRDLRSKSLELFLADGERFPYMGEITFLDRNIDPITGAILVQSKFPNPDKLIRPGQFAKVRGVVDILPAALLVPQRCVFELQGFFNVMVVDANGLVSQKRIEILENYQDYFIVQSGLSAGERVLLEGLMTVKPGNQIATELVTFNSQR</sequence>
<dbReference type="Gene3D" id="1.10.287.470">
    <property type="entry name" value="Helix hairpin bin"/>
    <property type="match status" value="1"/>
</dbReference>
<dbReference type="GO" id="GO:0030313">
    <property type="term" value="C:cell envelope"/>
    <property type="evidence" value="ECO:0007669"/>
    <property type="project" value="UniProtKB-SubCell"/>
</dbReference>
<dbReference type="SUPFAM" id="SSF111369">
    <property type="entry name" value="HlyD-like secretion proteins"/>
    <property type="match status" value="1"/>
</dbReference>
<feature type="domain" description="Multidrug resistance protein MdtA-like C-terminal permuted SH3" evidence="6">
    <location>
        <begin position="299"/>
        <end position="357"/>
    </location>
</feature>
<dbReference type="InterPro" id="IPR006143">
    <property type="entry name" value="RND_pump_MFP"/>
</dbReference>
<evidence type="ECO:0000259" key="6">
    <source>
        <dbReference type="Pfam" id="PF25967"/>
    </source>
</evidence>
<dbReference type="InterPro" id="IPR058625">
    <property type="entry name" value="MdtA-like_BSH"/>
</dbReference>
<feature type="domain" description="Multidrug resistance protein MdtA-like beta-barrel" evidence="5">
    <location>
        <begin position="207"/>
        <end position="290"/>
    </location>
</feature>
<comment type="subcellular location">
    <subcellularLocation>
        <location evidence="1">Cell envelope</location>
    </subcellularLocation>
</comment>
<dbReference type="Gene3D" id="2.40.420.20">
    <property type="match status" value="1"/>
</dbReference>
<dbReference type="NCBIfam" id="TIGR01730">
    <property type="entry name" value="RND_mfp"/>
    <property type="match status" value="1"/>
</dbReference>
<evidence type="ECO:0000259" key="3">
    <source>
        <dbReference type="Pfam" id="PF25876"/>
    </source>
</evidence>
<dbReference type="Pfam" id="PF25876">
    <property type="entry name" value="HH_MFP_RND"/>
    <property type="match status" value="1"/>
</dbReference>
<dbReference type="InterPro" id="IPR058624">
    <property type="entry name" value="MdtA-like_HH"/>
</dbReference>
<dbReference type="GO" id="GO:0005886">
    <property type="term" value="C:plasma membrane"/>
    <property type="evidence" value="ECO:0007669"/>
    <property type="project" value="TreeGrafter"/>
</dbReference>
<comment type="caution">
    <text evidence="7">The sequence shown here is derived from an EMBL/GenBank/DDBJ whole genome shotgun (WGS) entry which is preliminary data.</text>
</comment>
<reference evidence="7" key="1">
    <citation type="journal article" date="2014" name="Int. J. Syst. Evol. Microbiol.">
        <title>Complete genome sequence of Corynebacterium casei LMG S-19264T (=DSM 44701T), isolated from a smear-ripened cheese.</title>
        <authorList>
            <consortium name="US DOE Joint Genome Institute (JGI-PGF)"/>
            <person name="Walter F."/>
            <person name="Albersmeier A."/>
            <person name="Kalinowski J."/>
            <person name="Ruckert C."/>
        </authorList>
    </citation>
    <scope>NUCLEOTIDE SEQUENCE</scope>
    <source>
        <strain evidence="7">KCTC 23224</strain>
    </source>
</reference>
<accession>A0A8J3CZZ0</accession>
<dbReference type="Proteomes" id="UP000642809">
    <property type="component" value="Unassembled WGS sequence"/>
</dbReference>
<proteinExistence type="inferred from homology"/>
<dbReference type="GO" id="GO:0046677">
    <property type="term" value="P:response to antibiotic"/>
    <property type="evidence" value="ECO:0007669"/>
    <property type="project" value="TreeGrafter"/>
</dbReference>
<dbReference type="PANTHER" id="PTHR30158">
    <property type="entry name" value="ACRA/E-RELATED COMPONENT OF DRUG EFFLUX TRANSPORTER"/>
    <property type="match status" value="1"/>
</dbReference>
<dbReference type="InterPro" id="IPR058626">
    <property type="entry name" value="MdtA-like_b-barrel"/>
</dbReference>
<dbReference type="Gene3D" id="2.40.30.170">
    <property type="match status" value="1"/>
</dbReference>
<reference evidence="7" key="2">
    <citation type="submission" date="2020-09" db="EMBL/GenBank/DDBJ databases">
        <authorList>
            <person name="Sun Q."/>
            <person name="Kim S."/>
        </authorList>
    </citation>
    <scope>NUCLEOTIDE SEQUENCE</scope>
    <source>
        <strain evidence="7">KCTC 23224</strain>
    </source>
</reference>
<organism evidence="7 8">
    <name type="scientific">Mongoliitalea lutea</name>
    <dbReference type="NCBI Taxonomy" id="849756"/>
    <lineage>
        <taxon>Bacteria</taxon>
        <taxon>Pseudomonadati</taxon>
        <taxon>Bacteroidota</taxon>
        <taxon>Cytophagia</taxon>
        <taxon>Cytophagales</taxon>
        <taxon>Cyclobacteriaceae</taxon>
        <taxon>Mongoliitalea</taxon>
    </lineage>
</organism>
<evidence type="ECO:0000313" key="7">
    <source>
        <dbReference type="EMBL" id="GHB42006.1"/>
    </source>
</evidence>
<dbReference type="EMBL" id="BMYF01000014">
    <property type="protein sequence ID" value="GHB42006.1"/>
    <property type="molecule type" value="Genomic_DNA"/>
</dbReference>
<dbReference type="Gene3D" id="2.40.50.100">
    <property type="match status" value="1"/>
</dbReference>
<dbReference type="Pfam" id="PF25917">
    <property type="entry name" value="BSH_RND"/>
    <property type="match status" value="1"/>
</dbReference>
<dbReference type="PROSITE" id="PS51257">
    <property type="entry name" value="PROKAR_LIPOPROTEIN"/>
    <property type="match status" value="1"/>
</dbReference>
<gene>
    <name evidence="7" type="primary">acrA</name>
    <name evidence="7" type="ORF">GCM10008106_23770</name>
</gene>
<dbReference type="AlphaFoldDB" id="A0A8J3CZZ0"/>
<dbReference type="InterPro" id="IPR058627">
    <property type="entry name" value="MdtA-like_C"/>
</dbReference>
<protein>
    <submittedName>
        <fullName evidence="7">Hemolysin D</fullName>
    </submittedName>
</protein>
<keyword evidence="8" id="KW-1185">Reference proteome</keyword>
<dbReference type="Pfam" id="PF25967">
    <property type="entry name" value="RND-MFP_C"/>
    <property type="match status" value="1"/>
</dbReference>
<dbReference type="GO" id="GO:0022857">
    <property type="term" value="F:transmembrane transporter activity"/>
    <property type="evidence" value="ECO:0007669"/>
    <property type="project" value="InterPro"/>
</dbReference>
<evidence type="ECO:0000256" key="2">
    <source>
        <dbReference type="ARBA" id="ARBA00009477"/>
    </source>
</evidence>
<dbReference type="RefSeq" id="WP_189582697.1">
    <property type="nucleotide sequence ID" value="NZ_BMYF01000014.1"/>
</dbReference>